<organism evidence="2 3">
    <name type="scientific">Ophiocordyceps australis</name>
    <dbReference type="NCBI Taxonomy" id="1399860"/>
    <lineage>
        <taxon>Eukaryota</taxon>
        <taxon>Fungi</taxon>
        <taxon>Dikarya</taxon>
        <taxon>Ascomycota</taxon>
        <taxon>Pezizomycotina</taxon>
        <taxon>Sordariomycetes</taxon>
        <taxon>Hypocreomycetidae</taxon>
        <taxon>Hypocreales</taxon>
        <taxon>Ophiocordycipitaceae</taxon>
        <taxon>Ophiocordyceps</taxon>
    </lineage>
</organism>
<dbReference type="AlphaFoldDB" id="A0A2C5XDN3"/>
<accession>A0A2C5XDN3</accession>
<feature type="compositionally biased region" description="Low complexity" evidence="1">
    <location>
        <begin position="557"/>
        <end position="569"/>
    </location>
</feature>
<proteinExistence type="predicted"/>
<feature type="region of interest" description="Disordered" evidence="1">
    <location>
        <begin position="550"/>
        <end position="584"/>
    </location>
</feature>
<gene>
    <name evidence="2" type="ORF">CDD81_4664</name>
</gene>
<evidence type="ECO:0000256" key="1">
    <source>
        <dbReference type="SAM" id="MobiDB-lite"/>
    </source>
</evidence>
<reference evidence="2 3" key="1">
    <citation type="submission" date="2017-06" db="EMBL/GenBank/DDBJ databases">
        <title>Ant-infecting Ophiocordyceps genomes reveal a high diversity of potential behavioral manipulation genes and a possible major role for enterotoxins.</title>
        <authorList>
            <person name="De Bekker C."/>
            <person name="Evans H.C."/>
            <person name="Brachmann A."/>
            <person name="Hughes D.P."/>
        </authorList>
    </citation>
    <scope>NUCLEOTIDE SEQUENCE [LARGE SCALE GENOMIC DNA]</scope>
    <source>
        <strain evidence="2 3">Map64</strain>
    </source>
</reference>
<comment type="caution">
    <text evidence="2">The sequence shown here is derived from an EMBL/GenBank/DDBJ whole genome shotgun (WGS) entry which is preliminary data.</text>
</comment>
<evidence type="ECO:0000313" key="3">
    <source>
        <dbReference type="Proteomes" id="UP000226192"/>
    </source>
</evidence>
<keyword evidence="3" id="KW-1185">Reference proteome</keyword>
<dbReference type="Proteomes" id="UP000226192">
    <property type="component" value="Unassembled WGS sequence"/>
</dbReference>
<sequence>MAAANAALEDALQALNFHWEINRVLFDRILKTLTWRKKQDMPEEDQSLQVFDQIIQNVHHETGQPHSINSLPRQATIVAQALRAVIQDLESSRTETKDKQATPPSIVQQVDKIEQHRRIIRILYLRLRKHIKDLQQDIKDMGEFVTDPEAIGKYKRTMRSSQGLLLRAKEKAMLTDDIKTIYKCLEDSIKAFTGAKNAASTIAQTIQDSKKLTTQDFTEVREILYDMRKGISIILAKETSHFIKEFIVEKWQGLDYLRTNREAMEQEVSYLNELALYSHGNAIKLGEDLQDKANNLNVIKNLIAHPKLTELSYDAETALTLTRSIWLQGVEDPQAALQFERRALEEEIRLTQGPIHAYVTTSLIIQKEAELTAAILDYSISTEDAELQRLKWRQKSISQLIDSLRKDVQEEKSQKAKINMSNKKETLESAAAAENLKDSQELSISLGMDIANAVLAAIPSPITPIADVLIWARQAIRIRRFLRSLVRSGSVPEHLVTQTHAVTGSLQRAMGTWRTKVPDLMGVWASDKTPQQILDGLSQIQEDDLLEAENESLRTSQEPAQQEPPQQAPINVEEEPLTREPKEVVSEKSIDELMQELENIHIPEEEPGDNLMEKPLSKMLKRLVRHDIPVTAPGRSASKVKVKVPAERARRSIRAIREDLQEAARIPHHSSDVDFKQLLDDAGWYLPDDCDIKPQSMGMSIVATIREGAVAAAA</sequence>
<evidence type="ECO:0000313" key="2">
    <source>
        <dbReference type="EMBL" id="PHH58758.1"/>
    </source>
</evidence>
<dbReference type="EMBL" id="NJET01000312">
    <property type="protein sequence ID" value="PHH58758.1"/>
    <property type="molecule type" value="Genomic_DNA"/>
</dbReference>
<protein>
    <submittedName>
        <fullName evidence="2">Uncharacterized protein</fullName>
    </submittedName>
</protein>
<dbReference type="STRING" id="1399860.A0A2C5XDN3"/>
<name>A0A2C5XDN3_9HYPO</name>